<feature type="transmembrane region" description="Helical" evidence="1">
    <location>
        <begin position="236"/>
        <end position="253"/>
    </location>
</feature>
<keyword evidence="1" id="KW-0812">Transmembrane</keyword>
<proteinExistence type="predicted"/>
<sequence>MNKADQRGIFETLFSEGKNLLTFTGIILVFSGVFVTVQSFIGEFLPHDTSYLGMDAQTLGKVNQNIVNFMFHDRISFGGTLISIGALYIWLSEFPLRLKQEWAWWVFFISGLLGFASFLTYLGYGYFDSYHGYASLLLIPVFYLGLYKSYQSFDKKPSFNSLKSTTNKIDFKSKTGIGFLFLYITSIGITLGGLVIMIVGMTFVYVPQDLEYMTMCTGDFVEINPRLTPLIAHDRASFGGGLFSIGLTIFFIIKSGTPTKNLWQILLLSLSVGFISGIGVHFLIDYLSFTHLAPAYLGAIMAFIGLILTHQSMTQNNDRLETNN</sequence>
<dbReference type="Proteomes" id="UP000298616">
    <property type="component" value="Chromosome"/>
</dbReference>
<evidence type="ECO:0000313" key="2">
    <source>
        <dbReference type="EMBL" id="QCK15640.1"/>
    </source>
</evidence>
<gene>
    <name evidence="2" type="ORF">DCC35_13245</name>
</gene>
<reference evidence="2 3" key="1">
    <citation type="submission" date="2018-04" db="EMBL/GenBank/DDBJ databases">
        <title>Complete genome uncultured novel isolate.</title>
        <authorList>
            <person name="Merlino G."/>
        </authorList>
    </citation>
    <scope>NUCLEOTIDE SEQUENCE [LARGE SCALE GENOMIC DNA]</scope>
    <source>
        <strain evidence="3">R1DC9</strain>
    </source>
</reference>
<keyword evidence="3" id="KW-1185">Reference proteome</keyword>
<feature type="transmembrane region" description="Helical" evidence="1">
    <location>
        <begin position="75"/>
        <end position="91"/>
    </location>
</feature>
<dbReference type="KEGG" id="fpf:DCC35_13245"/>
<dbReference type="EMBL" id="CP028923">
    <property type="protein sequence ID" value="QCK15640.1"/>
    <property type="molecule type" value="Genomic_DNA"/>
</dbReference>
<dbReference type="AlphaFoldDB" id="A0A4D7JQ86"/>
<feature type="transmembrane region" description="Helical" evidence="1">
    <location>
        <begin position="265"/>
        <end position="284"/>
    </location>
</feature>
<evidence type="ECO:0000256" key="1">
    <source>
        <dbReference type="SAM" id="Phobius"/>
    </source>
</evidence>
<dbReference type="OrthoDB" id="9802377at2"/>
<protein>
    <submittedName>
        <fullName evidence="2">Uncharacterized protein</fullName>
    </submittedName>
</protein>
<evidence type="ECO:0000313" key="3">
    <source>
        <dbReference type="Proteomes" id="UP000298616"/>
    </source>
</evidence>
<organism evidence="2 3">
    <name type="scientific">Mangrovivirga cuniculi</name>
    <dbReference type="NCBI Taxonomy" id="2715131"/>
    <lineage>
        <taxon>Bacteria</taxon>
        <taxon>Pseudomonadati</taxon>
        <taxon>Bacteroidota</taxon>
        <taxon>Cytophagia</taxon>
        <taxon>Cytophagales</taxon>
        <taxon>Mangrovivirgaceae</taxon>
        <taxon>Mangrovivirga</taxon>
    </lineage>
</organism>
<dbReference type="RefSeq" id="WP_137091237.1">
    <property type="nucleotide sequence ID" value="NZ_CP028923.1"/>
</dbReference>
<keyword evidence="1" id="KW-0472">Membrane</keyword>
<feature type="transmembrane region" description="Helical" evidence="1">
    <location>
        <begin position="290"/>
        <end position="309"/>
    </location>
</feature>
<accession>A0A4D7JQ86</accession>
<name>A0A4D7JQ86_9BACT</name>
<keyword evidence="1" id="KW-1133">Transmembrane helix</keyword>
<feature type="transmembrane region" description="Helical" evidence="1">
    <location>
        <begin position="130"/>
        <end position="147"/>
    </location>
</feature>
<feature type="transmembrane region" description="Helical" evidence="1">
    <location>
        <begin position="20"/>
        <end position="41"/>
    </location>
</feature>
<feature type="transmembrane region" description="Helical" evidence="1">
    <location>
        <begin position="177"/>
        <end position="205"/>
    </location>
</feature>
<feature type="transmembrane region" description="Helical" evidence="1">
    <location>
        <begin position="103"/>
        <end position="124"/>
    </location>
</feature>